<dbReference type="EMBL" id="JAWDGP010006272">
    <property type="protein sequence ID" value="KAK3744187.1"/>
    <property type="molecule type" value="Genomic_DNA"/>
</dbReference>
<dbReference type="AlphaFoldDB" id="A0AAE0YG85"/>
<feature type="compositionally biased region" description="Low complexity" evidence="1">
    <location>
        <begin position="174"/>
        <end position="220"/>
    </location>
</feature>
<comment type="caution">
    <text evidence="2">The sequence shown here is derived from an EMBL/GenBank/DDBJ whole genome shotgun (WGS) entry which is preliminary data.</text>
</comment>
<protein>
    <submittedName>
        <fullName evidence="2">Uncharacterized protein</fullName>
    </submittedName>
</protein>
<evidence type="ECO:0000313" key="3">
    <source>
        <dbReference type="Proteomes" id="UP001283361"/>
    </source>
</evidence>
<organism evidence="2 3">
    <name type="scientific">Elysia crispata</name>
    <name type="common">lettuce slug</name>
    <dbReference type="NCBI Taxonomy" id="231223"/>
    <lineage>
        <taxon>Eukaryota</taxon>
        <taxon>Metazoa</taxon>
        <taxon>Spiralia</taxon>
        <taxon>Lophotrochozoa</taxon>
        <taxon>Mollusca</taxon>
        <taxon>Gastropoda</taxon>
        <taxon>Heterobranchia</taxon>
        <taxon>Euthyneura</taxon>
        <taxon>Panpulmonata</taxon>
        <taxon>Sacoglossa</taxon>
        <taxon>Placobranchoidea</taxon>
        <taxon>Plakobranchidae</taxon>
        <taxon>Elysia</taxon>
    </lineage>
</organism>
<feature type="region of interest" description="Disordered" evidence="1">
    <location>
        <begin position="174"/>
        <end position="223"/>
    </location>
</feature>
<accession>A0AAE0YG85</accession>
<evidence type="ECO:0000313" key="2">
    <source>
        <dbReference type="EMBL" id="KAK3744187.1"/>
    </source>
</evidence>
<proteinExistence type="predicted"/>
<sequence>MADYNYGLRELSPNTGSRQNPLICTGRWDWGRGETAELMRFEPGREEVVTAPGCESDSDSLDHPNTPAVDGMTMSVTIRSEGIWSPAEVRLFYIQDSSTCHLSLDNKERCRQREALSSYCRVVVVVVRHAGLAEARDRETRHTVARQKNRHYLRDNTGSQQECCRDQAGVKSSGGISVKSSGGMSVKSSGGMSVKSSGGMSVKSSGGMSVKSSGGMSVKSSGDKAVSVEWSRIKWPVPPPRHYRQGCLVT</sequence>
<name>A0AAE0YG85_9GAST</name>
<evidence type="ECO:0000256" key="1">
    <source>
        <dbReference type="SAM" id="MobiDB-lite"/>
    </source>
</evidence>
<dbReference type="Proteomes" id="UP001283361">
    <property type="component" value="Unassembled WGS sequence"/>
</dbReference>
<gene>
    <name evidence="2" type="ORF">RRG08_038562</name>
</gene>
<keyword evidence="3" id="KW-1185">Reference proteome</keyword>
<reference evidence="2" key="1">
    <citation type="journal article" date="2023" name="G3 (Bethesda)">
        <title>A reference genome for the long-term kleptoplast-retaining sea slug Elysia crispata morphotype clarki.</title>
        <authorList>
            <person name="Eastman K.E."/>
            <person name="Pendleton A.L."/>
            <person name="Shaikh M.A."/>
            <person name="Suttiyut T."/>
            <person name="Ogas R."/>
            <person name="Tomko P."/>
            <person name="Gavelis G."/>
            <person name="Widhalm J.R."/>
            <person name="Wisecaver J.H."/>
        </authorList>
    </citation>
    <scope>NUCLEOTIDE SEQUENCE</scope>
    <source>
        <strain evidence="2">ECLA1</strain>
    </source>
</reference>